<evidence type="ECO:0000313" key="3">
    <source>
        <dbReference type="Proteomes" id="UP000576821"/>
    </source>
</evidence>
<evidence type="ECO:0000256" key="1">
    <source>
        <dbReference type="SAM" id="Phobius"/>
    </source>
</evidence>
<comment type="caution">
    <text evidence="2">The sequence shown here is derived from an EMBL/GenBank/DDBJ whole genome shotgun (WGS) entry which is preliminary data.</text>
</comment>
<feature type="transmembrane region" description="Helical" evidence="1">
    <location>
        <begin position="79"/>
        <end position="98"/>
    </location>
</feature>
<dbReference type="Proteomes" id="UP000576821">
    <property type="component" value="Unassembled WGS sequence"/>
</dbReference>
<proteinExistence type="predicted"/>
<reference evidence="2 3" key="1">
    <citation type="submission" date="2020-03" db="EMBL/GenBank/DDBJ databases">
        <title>Genomic Encyclopedia of Type Strains, Phase IV (KMG-IV): sequencing the most valuable type-strain genomes for metagenomic binning, comparative biology and taxonomic classification.</title>
        <authorList>
            <person name="Goeker M."/>
        </authorList>
    </citation>
    <scope>NUCLEOTIDE SEQUENCE [LARGE SCALE GENOMIC DNA]</scope>
    <source>
        <strain evidence="2 3">DSM 21299</strain>
    </source>
</reference>
<name>A0A846MGT3_9SPHN</name>
<keyword evidence="3" id="KW-1185">Reference proteome</keyword>
<dbReference type="EMBL" id="JAASQR010000002">
    <property type="protein sequence ID" value="NIJ16296.1"/>
    <property type="molecule type" value="Genomic_DNA"/>
</dbReference>
<sequence length="99" mass="11383">MLTSYNRLRPVSNSLIELEALLDRYPQVHKNEIAEIGGLVARLSLIEEAILSSRKDRAEKLYNFRREHGDHHRVPTTELVAFLSFPILIAAALLWWAFA</sequence>
<keyword evidence="1" id="KW-0812">Transmembrane</keyword>
<accession>A0A846MGT3</accession>
<organism evidence="2 3">
    <name type="scientific">Sphingobium vermicomposti</name>
    <dbReference type="NCBI Taxonomy" id="529005"/>
    <lineage>
        <taxon>Bacteria</taxon>
        <taxon>Pseudomonadati</taxon>
        <taxon>Pseudomonadota</taxon>
        <taxon>Alphaproteobacteria</taxon>
        <taxon>Sphingomonadales</taxon>
        <taxon>Sphingomonadaceae</taxon>
        <taxon>Sphingobium</taxon>
    </lineage>
</organism>
<dbReference type="AlphaFoldDB" id="A0A846MGT3"/>
<gene>
    <name evidence="2" type="ORF">FHS54_001262</name>
</gene>
<keyword evidence="1" id="KW-0472">Membrane</keyword>
<protein>
    <submittedName>
        <fullName evidence="2">Uncharacterized protein</fullName>
    </submittedName>
</protein>
<keyword evidence="1" id="KW-1133">Transmembrane helix</keyword>
<evidence type="ECO:0000313" key="2">
    <source>
        <dbReference type="EMBL" id="NIJ16296.1"/>
    </source>
</evidence>
<dbReference type="RefSeq" id="WP_167302953.1">
    <property type="nucleotide sequence ID" value="NZ_JAASQR010000002.1"/>
</dbReference>